<dbReference type="PANTHER" id="PTHR43698">
    <property type="entry name" value="RIBD C-TERMINAL DOMAIN CONTAINING PROTEIN"/>
    <property type="match status" value="1"/>
</dbReference>
<name>A0ABU0JIU1_9HYPH</name>
<dbReference type="Pfam" id="PF07883">
    <property type="entry name" value="Cupin_2"/>
    <property type="match status" value="1"/>
</dbReference>
<evidence type="ECO:0000259" key="2">
    <source>
        <dbReference type="Pfam" id="PF07883"/>
    </source>
</evidence>
<feature type="domain" description="Cupin type-2" evidence="2">
    <location>
        <begin position="38"/>
        <end position="105"/>
    </location>
</feature>
<proteinExistence type="predicted"/>
<keyword evidence="4" id="KW-1185">Reference proteome</keyword>
<evidence type="ECO:0000313" key="3">
    <source>
        <dbReference type="EMBL" id="MDQ0473189.1"/>
    </source>
</evidence>
<protein>
    <submittedName>
        <fullName evidence="3">Quercetin dioxygenase-like cupin family protein</fullName>
    </submittedName>
</protein>
<feature type="region of interest" description="Disordered" evidence="1">
    <location>
        <begin position="1"/>
        <end position="35"/>
    </location>
</feature>
<dbReference type="SUPFAM" id="SSF51182">
    <property type="entry name" value="RmlC-like cupins"/>
    <property type="match status" value="1"/>
</dbReference>
<comment type="caution">
    <text evidence="3">The sequence shown here is derived from an EMBL/GenBank/DDBJ whole genome shotgun (WGS) entry which is preliminary data.</text>
</comment>
<sequence>MDIEASADPALAGPAERPAGSIGIERTLQAPSRARDARMTFEPGSRTGWQAHPVGQTLIVTAGSGRVQRWAAPVEAVQPGDALWIAPGERHWLGAAAGEAVTFAVVRRRRDTGAEMDGGDEAAAQAA</sequence>
<organism evidence="3 4">
    <name type="scientific">Labrys wisconsinensis</name>
    <dbReference type="NCBI Taxonomy" id="425677"/>
    <lineage>
        <taxon>Bacteria</taxon>
        <taxon>Pseudomonadati</taxon>
        <taxon>Pseudomonadota</taxon>
        <taxon>Alphaproteobacteria</taxon>
        <taxon>Hyphomicrobiales</taxon>
        <taxon>Xanthobacteraceae</taxon>
        <taxon>Labrys</taxon>
    </lineage>
</organism>
<dbReference type="RefSeq" id="WP_307281113.1">
    <property type="nucleotide sequence ID" value="NZ_JAUSVX010000015.1"/>
</dbReference>
<dbReference type="InterPro" id="IPR013096">
    <property type="entry name" value="Cupin_2"/>
</dbReference>
<dbReference type="InterPro" id="IPR011051">
    <property type="entry name" value="RmlC_Cupin_sf"/>
</dbReference>
<evidence type="ECO:0000256" key="1">
    <source>
        <dbReference type="SAM" id="MobiDB-lite"/>
    </source>
</evidence>
<accession>A0ABU0JIU1</accession>
<reference evidence="3 4" key="1">
    <citation type="submission" date="2023-07" db="EMBL/GenBank/DDBJ databases">
        <title>Genomic Encyclopedia of Type Strains, Phase IV (KMG-IV): sequencing the most valuable type-strain genomes for metagenomic binning, comparative biology and taxonomic classification.</title>
        <authorList>
            <person name="Goeker M."/>
        </authorList>
    </citation>
    <scope>NUCLEOTIDE SEQUENCE [LARGE SCALE GENOMIC DNA]</scope>
    <source>
        <strain evidence="3 4">DSM 19619</strain>
    </source>
</reference>
<dbReference type="Proteomes" id="UP001242480">
    <property type="component" value="Unassembled WGS sequence"/>
</dbReference>
<dbReference type="PANTHER" id="PTHR43698:SF1">
    <property type="entry name" value="BLL4564 PROTEIN"/>
    <property type="match status" value="1"/>
</dbReference>
<dbReference type="Gene3D" id="2.60.120.10">
    <property type="entry name" value="Jelly Rolls"/>
    <property type="match status" value="1"/>
</dbReference>
<dbReference type="InterPro" id="IPR014710">
    <property type="entry name" value="RmlC-like_jellyroll"/>
</dbReference>
<evidence type="ECO:0000313" key="4">
    <source>
        <dbReference type="Proteomes" id="UP001242480"/>
    </source>
</evidence>
<gene>
    <name evidence="3" type="ORF">QO011_006223</name>
</gene>
<dbReference type="EMBL" id="JAUSVX010000015">
    <property type="protein sequence ID" value="MDQ0473189.1"/>
    <property type="molecule type" value="Genomic_DNA"/>
</dbReference>